<comment type="caution">
    <text evidence="1">The sequence shown here is derived from an EMBL/GenBank/DDBJ whole genome shotgun (WGS) entry which is preliminary data.</text>
</comment>
<gene>
    <name evidence="1" type="ORF">EV382_4679</name>
</gene>
<dbReference type="EMBL" id="SHKK01000001">
    <property type="protein sequence ID" value="RZT81402.1"/>
    <property type="molecule type" value="Genomic_DNA"/>
</dbReference>
<accession>A0A4Q7UIU5</accession>
<organism evidence="1 2">
    <name type="scientific">Micromonospora violae</name>
    <dbReference type="NCBI Taxonomy" id="1278207"/>
    <lineage>
        <taxon>Bacteria</taxon>
        <taxon>Bacillati</taxon>
        <taxon>Actinomycetota</taxon>
        <taxon>Actinomycetes</taxon>
        <taxon>Micromonosporales</taxon>
        <taxon>Micromonosporaceae</taxon>
        <taxon>Micromonospora</taxon>
    </lineage>
</organism>
<dbReference type="Proteomes" id="UP000293781">
    <property type="component" value="Unassembled WGS sequence"/>
</dbReference>
<evidence type="ECO:0000313" key="2">
    <source>
        <dbReference type="Proteomes" id="UP000293781"/>
    </source>
</evidence>
<proteinExistence type="predicted"/>
<protein>
    <submittedName>
        <fullName evidence="1">Uncharacterized protein</fullName>
    </submittedName>
</protein>
<name>A0A4Q7UIU5_9ACTN</name>
<reference evidence="1 2" key="1">
    <citation type="submission" date="2019-02" db="EMBL/GenBank/DDBJ databases">
        <title>Sequencing the genomes of 1000 actinobacteria strains.</title>
        <authorList>
            <person name="Klenk H.-P."/>
        </authorList>
    </citation>
    <scope>NUCLEOTIDE SEQUENCE [LARGE SCALE GENOMIC DNA]</scope>
    <source>
        <strain evidence="1 2">DSM 45888</strain>
    </source>
</reference>
<evidence type="ECO:0000313" key="1">
    <source>
        <dbReference type="EMBL" id="RZT81402.1"/>
    </source>
</evidence>
<keyword evidence="2" id="KW-1185">Reference proteome</keyword>
<sequence>MSYRRRGYRNGSRRQDGYLRSLRYEAPKEGLGKLIEKLSEWGGAAVGLAAATAVAKQGVAVPPTVLAGSGLVLGAASGAMAKAAVTAAFDTIKERRRASLADNGGSVSVGGLAMEIEQIIALTERNHDALRGVVDRIGNNHAWLMTVLAGASPTVLQQVNGQLTGARRAVEEACTLLRLSKDNLRGYLRTI</sequence>
<dbReference type="AlphaFoldDB" id="A0A4Q7UIU5"/>
<dbReference type="RefSeq" id="WP_244236793.1">
    <property type="nucleotide sequence ID" value="NZ_SHKK01000001.1"/>
</dbReference>